<dbReference type="GO" id="GO:0004853">
    <property type="term" value="F:uroporphyrinogen decarboxylase activity"/>
    <property type="evidence" value="ECO:0007669"/>
    <property type="project" value="UniProtKB-UniRule"/>
</dbReference>
<dbReference type="PROSITE" id="PS00906">
    <property type="entry name" value="UROD_1"/>
    <property type="match status" value="1"/>
</dbReference>
<keyword evidence="7 8" id="KW-0627">Porphyrin biosynthesis</keyword>
<evidence type="ECO:0000256" key="10">
    <source>
        <dbReference type="RuleBase" id="RU004169"/>
    </source>
</evidence>
<evidence type="ECO:0000259" key="11">
    <source>
        <dbReference type="PROSITE" id="PS00906"/>
    </source>
</evidence>
<evidence type="ECO:0000256" key="4">
    <source>
        <dbReference type="ARBA" id="ARBA00022490"/>
    </source>
</evidence>
<comment type="similarity">
    <text evidence="2 8 10">Belongs to the uroporphyrinogen decarboxylase family.</text>
</comment>
<dbReference type="InterPro" id="IPR006361">
    <property type="entry name" value="Uroporphyrinogen_deCO2ase_HemE"/>
</dbReference>
<comment type="function">
    <text evidence="8">Catalyzes the decarboxylation of four acetate groups of uroporphyrinogen-III to yield coproporphyrinogen-III.</text>
</comment>
<evidence type="ECO:0000313" key="14">
    <source>
        <dbReference type="Proteomes" id="UP000294360"/>
    </source>
</evidence>
<feature type="domain" description="Uroporphyrinogen decarboxylase (URO-D)" evidence="12">
    <location>
        <begin position="142"/>
        <end position="158"/>
    </location>
</feature>
<dbReference type="CDD" id="cd00717">
    <property type="entry name" value="URO-D"/>
    <property type="match status" value="1"/>
</dbReference>
<evidence type="ECO:0000313" key="13">
    <source>
        <dbReference type="EMBL" id="VFU09919.1"/>
    </source>
</evidence>
<evidence type="ECO:0000256" key="2">
    <source>
        <dbReference type="ARBA" id="ARBA00009935"/>
    </source>
</evidence>
<dbReference type="OrthoDB" id="9806656at2"/>
<reference evidence="13 14" key="1">
    <citation type="submission" date="2019-03" db="EMBL/GenBank/DDBJ databases">
        <authorList>
            <person name="Kox A.R. M."/>
        </authorList>
    </citation>
    <scope>NUCLEOTIDE SEQUENCE [LARGE SCALE GENOMIC DNA]</scope>
    <source>
        <strain evidence="13">MTUNDRAET4 annotated genome</strain>
    </source>
</reference>
<evidence type="ECO:0000256" key="3">
    <source>
        <dbReference type="ARBA" id="ARBA00012288"/>
    </source>
</evidence>
<comment type="subunit">
    <text evidence="8">Homodimer.</text>
</comment>
<dbReference type="RefSeq" id="WP_134490465.1">
    <property type="nucleotide sequence ID" value="NZ_CP139089.1"/>
</dbReference>
<dbReference type="PANTHER" id="PTHR21091">
    <property type="entry name" value="METHYLTETRAHYDROFOLATE:HOMOCYSTEINE METHYLTRANSFERASE RELATED"/>
    <property type="match status" value="1"/>
</dbReference>
<feature type="site" description="Transition state stabilizer" evidence="8">
    <location>
        <position position="78"/>
    </location>
</feature>
<keyword evidence="5 8" id="KW-0210">Decarboxylase</keyword>
<evidence type="ECO:0000256" key="6">
    <source>
        <dbReference type="ARBA" id="ARBA00023239"/>
    </source>
</evidence>
<comment type="caution">
    <text evidence="8">Lacks conserved residue(s) required for the propagation of feature annotation.</text>
</comment>
<comment type="catalytic activity">
    <reaction evidence="8 9">
        <text>uroporphyrinogen III + 4 H(+) = coproporphyrinogen III + 4 CO2</text>
        <dbReference type="Rhea" id="RHEA:19865"/>
        <dbReference type="ChEBI" id="CHEBI:15378"/>
        <dbReference type="ChEBI" id="CHEBI:16526"/>
        <dbReference type="ChEBI" id="CHEBI:57308"/>
        <dbReference type="ChEBI" id="CHEBI:57309"/>
        <dbReference type="EC" id="4.1.1.37"/>
    </reaction>
</comment>
<feature type="binding site" evidence="8">
    <location>
        <position position="154"/>
    </location>
    <ligand>
        <name>substrate</name>
    </ligand>
</feature>
<dbReference type="NCBIfam" id="TIGR01464">
    <property type="entry name" value="hemE"/>
    <property type="match status" value="1"/>
</dbReference>
<dbReference type="AlphaFoldDB" id="A0A4V6IMV4"/>
<dbReference type="PROSITE" id="PS00907">
    <property type="entry name" value="UROD_2"/>
    <property type="match status" value="1"/>
</dbReference>
<evidence type="ECO:0000256" key="9">
    <source>
        <dbReference type="RuleBase" id="RU000554"/>
    </source>
</evidence>
<name>A0A4V6IMV4_METTU</name>
<dbReference type="InterPro" id="IPR000257">
    <property type="entry name" value="Uroporphyrinogen_deCOase"/>
</dbReference>
<protein>
    <recommendedName>
        <fullName evidence="3 8">Uroporphyrinogen decarboxylase</fullName>
        <shortName evidence="8">UPD</shortName>
        <shortName evidence="8">URO-D</shortName>
        <ecNumber evidence="3 8">4.1.1.37</ecNumber>
    </recommendedName>
</protein>
<dbReference type="GO" id="GO:0019353">
    <property type="term" value="P:protoporphyrinogen IX biosynthetic process from glutamate"/>
    <property type="evidence" value="ECO:0007669"/>
    <property type="project" value="TreeGrafter"/>
</dbReference>
<dbReference type="InterPro" id="IPR038071">
    <property type="entry name" value="UROD/MetE-like_sf"/>
</dbReference>
<dbReference type="PANTHER" id="PTHR21091:SF169">
    <property type="entry name" value="UROPORPHYRINOGEN DECARBOXYLASE"/>
    <property type="match status" value="1"/>
</dbReference>
<dbReference type="Pfam" id="PF01208">
    <property type="entry name" value="URO-D"/>
    <property type="match status" value="1"/>
</dbReference>
<dbReference type="HAMAP" id="MF_00218">
    <property type="entry name" value="URO_D"/>
    <property type="match status" value="1"/>
</dbReference>
<feature type="binding site" evidence="8">
    <location>
        <begin position="28"/>
        <end position="32"/>
    </location>
    <ligand>
        <name>substrate</name>
    </ligand>
</feature>
<evidence type="ECO:0000256" key="1">
    <source>
        <dbReference type="ARBA" id="ARBA00004804"/>
    </source>
</evidence>
<accession>A0A4V6IMV4</accession>
<comment type="pathway">
    <text evidence="1 8 9">Porphyrin-containing compound metabolism; protoporphyrin-IX biosynthesis; coproporphyrinogen-III from 5-aminolevulinate: step 4/4.</text>
</comment>
<dbReference type="Gene3D" id="3.20.20.210">
    <property type="match status" value="1"/>
</dbReference>
<sequence>MTASSSTKPFLRVLNGEVLNPPPVWLMRQAGRYLPEYREIRSKVPSFLEFCYSPKIAAEATLQPIRRFGFDAAILFSDILVIPDALGQKVSFETNEGPRLDPIVTGEDLGRLNAEIDQKRLEPVFETIQRIKAALPPETALIGFCGAPWTVASYMIAGRGTPDQAPARLFAYRDPDLFQRLIDRLVDASTDYLSRQIEAGVEAVQIFDSWAGVLPAGEYERWCLAPIKAISAQVKSRHSHAKIIGFPRGIGPRLKTFAAQAGVDALGLDTAVDPFWAARSIDKTAVLQGNLDPLALIAGGAALETSVKRILAAFKGRPHIFNLGHGILPQTPVEHVAALMDLVRRGASS</sequence>
<dbReference type="FunFam" id="3.20.20.210:FF:000007">
    <property type="entry name" value="Uroporphyrinogen decarboxylase"/>
    <property type="match status" value="1"/>
</dbReference>
<evidence type="ECO:0000256" key="5">
    <source>
        <dbReference type="ARBA" id="ARBA00022793"/>
    </source>
</evidence>
<feature type="binding site" evidence="8">
    <location>
        <position position="325"/>
    </location>
    <ligand>
        <name>substrate</name>
    </ligand>
</feature>
<gene>
    <name evidence="8 13" type="primary">hemE</name>
    <name evidence="13" type="ORF">MTUNDRAET4_3032</name>
</gene>
<keyword evidence="4 8" id="KW-0963">Cytoplasm</keyword>
<evidence type="ECO:0000259" key="12">
    <source>
        <dbReference type="PROSITE" id="PS00907"/>
    </source>
</evidence>
<organism evidence="13 14">
    <name type="scientific">Methylocella tundrae</name>
    <dbReference type="NCBI Taxonomy" id="227605"/>
    <lineage>
        <taxon>Bacteria</taxon>
        <taxon>Pseudomonadati</taxon>
        <taxon>Pseudomonadota</taxon>
        <taxon>Alphaproteobacteria</taxon>
        <taxon>Hyphomicrobiales</taxon>
        <taxon>Beijerinckiaceae</taxon>
        <taxon>Methylocella</taxon>
    </lineage>
</organism>
<dbReference type="UniPathway" id="UPA00251">
    <property type="reaction ID" value="UER00321"/>
</dbReference>
<keyword evidence="6 8" id="KW-0456">Lyase</keyword>
<dbReference type="EC" id="4.1.1.37" evidence="3 8"/>
<feature type="binding site" evidence="8">
    <location>
        <position position="78"/>
    </location>
    <ligand>
        <name>substrate</name>
    </ligand>
</feature>
<dbReference type="Proteomes" id="UP000294360">
    <property type="component" value="Chromosome"/>
</dbReference>
<dbReference type="KEGG" id="mtun:MTUNDRAET4_3032"/>
<dbReference type="SUPFAM" id="SSF51726">
    <property type="entry name" value="UROD/MetE-like"/>
    <property type="match status" value="1"/>
</dbReference>
<comment type="subcellular location">
    <subcellularLocation>
        <location evidence="8">Cytoplasm</location>
    </subcellularLocation>
</comment>
<evidence type="ECO:0000256" key="7">
    <source>
        <dbReference type="ARBA" id="ARBA00023244"/>
    </source>
</evidence>
<feature type="domain" description="Uroporphyrinogen decarboxylase (URO-D)" evidence="11">
    <location>
        <begin position="23"/>
        <end position="32"/>
    </location>
</feature>
<dbReference type="EMBL" id="LR536450">
    <property type="protein sequence ID" value="VFU09919.1"/>
    <property type="molecule type" value="Genomic_DNA"/>
</dbReference>
<feature type="binding site" evidence="8">
    <location>
        <position position="209"/>
    </location>
    <ligand>
        <name>substrate</name>
    </ligand>
</feature>
<evidence type="ECO:0000256" key="8">
    <source>
        <dbReference type="HAMAP-Rule" id="MF_00218"/>
    </source>
</evidence>
<proteinExistence type="inferred from homology"/>
<dbReference type="GO" id="GO:0005829">
    <property type="term" value="C:cytosol"/>
    <property type="evidence" value="ECO:0007669"/>
    <property type="project" value="TreeGrafter"/>
</dbReference>